<proteinExistence type="predicted"/>
<dbReference type="InterPro" id="IPR001810">
    <property type="entry name" value="F-box_dom"/>
</dbReference>
<name>A0A9Q0G5J8_9ROSI</name>
<comment type="caution">
    <text evidence="2">The sequence shown here is derived from an EMBL/GenBank/DDBJ whole genome shotgun (WGS) entry which is preliminary data.</text>
</comment>
<evidence type="ECO:0000259" key="1">
    <source>
        <dbReference type="SMART" id="SM00256"/>
    </source>
</evidence>
<evidence type="ECO:0000313" key="3">
    <source>
        <dbReference type="Proteomes" id="UP001141552"/>
    </source>
</evidence>
<protein>
    <recommendedName>
        <fullName evidence="1">F-box domain-containing protein</fullName>
    </recommendedName>
</protein>
<dbReference type="InterPro" id="IPR050796">
    <property type="entry name" value="SCF_F-box_component"/>
</dbReference>
<reference evidence="2" key="2">
    <citation type="journal article" date="2023" name="Plants (Basel)">
        <title>Annotation of the Turnera subulata (Passifloraceae) Draft Genome Reveals the S-Locus Evolved after the Divergence of Turneroideae from Passifloroideae in a Stepwise Manner.</title>
        <authorList>
            <person name="Henning P.M."/>
            <person name="Roalson E.H."/>
            <person name="Mir W."/>
            <person name="McCubbin A.G."/>
            <person name="Shore J.S."/>
        </authorList>
    </citation>
    <scope>NUCLEOTIDE SEQUENCE</scope>
    <source>
        <strain evidence="2">F60SS</strain>
    </source>
</reference>
<dbReference type="AlphaFoldDB" id="A0A9Q0G5J8"/>
<organism evidence="2 3">
    <name type="scientific">Turnera subulata</name>
    <dbReference type="NCBI Taxonomy" id="218843"/>
    <lineage>
        <taxon>Eukaryota</taxon>
        <taxon>Viridiplantae</taxon>
        <taxon>Streptophyta</taxon>
        <taxon>Embryophyta</taxon>
        <taxon>Tracheophyta</taxon>
        <taxon>Spermatophyta</taxon>
        <taxon>Magnoliopsida</taxon>
        <taxon>eudicotyledons</taxon>
        <taxon>Gunneridae</taxon>
        <taxon>Pentapetalae</taxon>
        <taxon>rosids</taxon>
        <taxon>fabids</taxon>
        <taxon>Malpighiales</taxon>
        <taxon>Passifloraceae</taxon>
        <taxon>Turnera</taxon>
    </lineage>
</organism>
<dbReference type="PANTHER" id="PTHR31672">
    <property type="entry name" value="BNACNNG10540D PROTEIN"/>
    <property type="match status" value="1"/>
</dbReference>
<dbReference type="PANTHER" id="PTHR31672:SF13">
    <property type="entry name" value="F-BOX PROTEIN CPR30-LIKE"/>
    <property type="match status" value="1"/>
</dbReference>
<reference evidence="2" key="1">
    <citation type="submission" date="2022-02" db="EMBL/GenBank/DDBJ databases">
        <authorList>
            <person name="Henning P.M."/>
            <person name="McCubbin A.G."/>
            <person name="Shore J.S."/>
        </authorList>
    </citation>
    <scope>NUCLEOTIDE SEQUENCE</scope>
    <source>
        <strain evidence="2">F60SS</strain>
        <tissue evidence="2">Leaves</tissue>
    </source>
</reference>
<dbReference type="SMART" id="SM00256">
    <property type="entry name" value="FBOX"/>
    <property type="match status" value="1"/>
</dbReference>
<evidence type="ECO:0000313" key="2">
    <source>
        <dbReference type="EMBL" id="KAJ4843993.1"/>
    </source>
</evidence>
<dbReference type="InterPro" id="IPR036047">
    <property type="entry name" value="F-box-like_dom_sf"/>
</dbReference>
<keyword evidence="3" id="KW-1185">Reference proteome</keyword>
<dbReference type="OrthoDB" id="5319261at2759"/>
<dbReference type="EMBL" id="JAKUCV010002080">
    <property type="protein sequence ID" value="KAJ4843993.1"/>
    <property type="molecule type" value="Genomic_DNA"/>
</dbReference>
<accession>A0A9Q0G5J8</accession>
<dbReference type="Pfam" id="PF00646">
    <property type="entry name" value="F-box"/>
    <property type="match status" value="1"/>
</dbReference>
<gene>
    <name evidence="2" type="ORF">Tsubulata_045125</name>
</gene>
<feature type="domain" description="F-box" evidence="1">
    <location>
        <begin position="9"/>
        <end position="48"/>
    </location>
</feature>
<dbReference type="SUPFAM" id="SSF81383">
    <property type="entry name" value="F-box domain"/>
    <property type="match status" value="1"/>
</dbReference>
<sequence length="197" mass="22507">MAATNSSYLPPEIVEEILALLPIDSIQRFRFLSKSWFSLLAIKFELPKKLLRCRREGDQFLFDAVVLPEYSGDVKDTVYTGPELQGGIRSYAFVGSCNGLVCLQRKKQFFYAKCTKELEMLVLNPVTGICRKLPERRHYYPYVYGFGYDSASDAPPSPPDFLSGIGHHHHAHPLLMLFHLSLSRPLINYKLNIPLRL</sequence>
<dbReference type="Proteomes" id="UP001141552">
    <property type="component" value="Unassembled WGS sequence"/>
</dbReference>